<protein>
    <submittedName>
        <fullName evidence="1">Uncharacterized protein</fullName>
    </submittedName>
</protein>
<reference evidence="1" key="1">
    <citation type="submission" date="2022-07" db="EMBL/GenBank/DDBJ databases">
        <title>Draft genome sequence of Zalerion maritima ATCC 34329, a (micro)plastics degrading marine fungus.</title>
        <authorList>
            <person name="Paco A."/>
            <person name="Goncalves M.F.M."/>
            <person name="Rocha-Santos T.A.P."/>
            <person name="Alves A."/>
        </authorList>
    </citation>
    <scope>NUCLEOTIDE SEQUENCE</scope>
    <source>
        <strain evidence="1">ATCC 34329</strain>
    </source>
</reference>
<evidence type="ECO:0000313" key="2">
    <source>
        <dbReference type="Proteomes" id="UP001201980"/>
    </source>
</evidence>
<dbReference type="EMBL" id="JAKWBI020000557">
    <property type="protein sequence ID" value="KAJ2893863.1"/>
    <property type="molecule type" value="Genomic_DNA"/>
</dbReference>
<accession>A0AAD5RI99</accession>
<name>A0AAD5RI99_9PEZI</name>
<dbReference type="Proteomes" id="UP001201980">
    <property type="component" value="Unassembled WGS sequence"/>
</dbReference>
<proteinExistence type="predicted"/>
<organism evidence="1 2">
    <name type="scientific">Zalerion maritima</name>
    <dbReference type="NCBI Taxonomy" id="339359"/>
    <lineage>
        <taxon>Eukaryota</taxon>
        <taxon>Fungi</taxon>
        <taxon>Dikarya</taxon>
        <taxon>Ascomycota</taxon>
        <taxon>Pezizomycotina</taxon>
        <taxon>Sordariomycetes</taxon>
        <taxon>Lulworthiomycetidae</taxon>
        <taxon>Lulworthiales</taxon>
        <taxon>Lulworthiaceae</taxon>
        <taxon>Zalerion</taxon>
    </lineage>
</organism>
<evidence type="ECO:0000313" key="1">
    <source>
        <dbReference type="EMBL" id="KAJ2893863.1"/>
    </source>
</evidence>
<sequence>MMPDEPSSSAGARHLCPDLTAGPAGTERAAGWLLCGSLPKFDLTTRPRRAAGSRLVSTFLFDDWQALENFQQHASRQIRFGFTIFVSLMRLLWPKSYGVSFSLIPRRSCSRLVQPRIRIGRCTTKPSPQARIPQARIPQTRLALVSGQSTAQPYSVDCTDKLYNTGALWLADRRTDTWF</sequence>
<keyword evidence="2" id="KW-1185">Reference proteome</keyword>
<dbReference type="AlphaFoldDB" id="A0AAD5RI99"/>
<gene>
    <name evidence="1" type="ORF">MKZ38_008150</name>
</gene>
<comment type="caution">
    <text evidence="1">The sequence shown here is derived from an EMBL/GenBank/DDBJ whole genome shotgun (WGS) entry which is preliminary data.</text>
</comment>